<evidence type="ECO:0008006" key="7">
    <source>
        <dbReference type="Google" id="ProtNLM"/>
    </source>
</evidence>
<evidence type="ECO:0000313" key="6">
    <source>
        <dbReference type="Proteomes" id="UP000826271"/>
    </source>
</evidence>
<feature type="domain" description="Replication factor A C-terminal" evidence="2">
    <location>
        <begin position="1158"/>
        <end position="1245"/>
    </location>
</feature>
<evidence type="ECO:0000259" key="2">
    <source>
        <dbReference type="Pfam" id="PF08646"/>
    </source>
</evidence>
<comment type="caution">
    <text evidence="5">The sequence shown here is derived from an EMBL/GenBank/DDBJ whole genome shotgun (WGS) entry which is preliminary data.</text>
</comment>
<evidence type="ECO:0000256" key="1">
    <source>
        <dbReference type="SAM" id="MobiDB-lite"/>
    </source>
</evidence>
<evidence type="ECO:0000259" key="4">
    <source>
        <dbReference type="Pfam" id="PF21530"/>
    </source>
</evidence>
<keyword evidence="6" id="KW-1185">Reference proteome</keyword>
<dbReference type="Proteomes" id="UP000826271">
    <property type="component" value="Unassembled WGS sequence"/>
</dbReference>
<dbReference type="InterPro" id="IPR049163">
    <property type="entry name" value="Pif1-like_2B_dom"/>
</dbReference>
<feature type="domain" description="Helitron helicase-like" evidence="3">
    <location>
        <begin position="361"/>
        <end position="426"/>
    </location>
</feature>
<protein>
    <recommendedName>
        <fullName evidence="7">ATP-dependent DNA helicase</fullName>
    </recommendedName>
</protein>
<evidence type="ECO:0000313" key="5">
    <source>
        <dbReference type="EMBL" id="KAG8390491.1"/>
    </source>
</evidence>
<dbReference type="Pfam" id="PF14214">
    <property type="entry name" value="Helitron_like_N"/>
    <property type="match status" value="1"/>
</dbReference>
<dbReference type="InterPro" id="IPR013955">
    <property type="entry name" value="Rep_factor-A_C"/>
</dbReference>
<sequence length="1246" mass="143783">MRHAAEVVNGIDQSIVVERFHLTPINYNPFAEPTTSIHACGDTSRNQLHMSPQRDQAQERLDSDDEILVPSSIPFENNHATNANPPFLHDSVAQEVSVIPRITTNRVLERSILGERNVECRFCGAIMWLEEKVAHSSNINPKFGLCCQSGKVLLALLPPSPEYLDELLKDRFFMENIRSLNSMFCFTSMGGKIDRSVQDGRGPPCFKISGENYHRIGSLLPSPGQMHSFVQFEGLKTMLDNVNPYVQIFRSARDALQHDSGVNLHIRILHSRSNRQYNQPTASEIAALIVGDETDAIGCRDIIVCKNDGYLKRISETHPSYTPLQYPLLFPYGTDGWRVGIPYNVISEQSKEGRISMREFWAFRLQYRNLEGSTLLQGGRLFNQLAVDCYAAIEQQRLNYIKTHQAEMRGDLYQGLEDAQTNGQRSYKHVDEVKQYLDCRYVSAIEACWRIYEFELQRQNPNVERLQFHLPNQQFVIFREEDHLHNIISREGSRDTMLTKWFEANKKYAEARSLTYVEFPTAWVWKRATKEWVMRKQGKCIGRLPYLHPNAGEKYYLLMLLYKVRGAQCFEDLRTFNGVVYQTFKQACSARGLLDDDNEWHGALSEAETWASSIKLRNMFSTMLMFSEITDPVTLWEQHWRAMVDDLQYRVRRELRDNNIQLSDEDLKEWGLQEIEYVLNRNGKSLADFPPMPQPSFRSFSHITNRLIREELDYNDSEEEQSFHSYFNGMNEDQVMHLKINMRLIARDGSTQSVDDLRNFAEWIDKIGEGKAKCLHFDDGVESDWVELPENLLIENGDNSLLQLINTTYPELSNRYRDPTYLKGKAILAPKNSDVDDINSIMLSMLPGEVRQFCSADTLCPGEMTDHEQNMNPPELLNSIKISGIPNHCLELKEGSPIMLLRNLNQSLGLCNGTRLIISKMGEKVLEARVVTGSHIGDIVTLCTPLELLNPHGGRFNIRVRLIRLIDACRHEYKIRILKMLFVDCKGFIMQGVAYDCNADHFITSLAEGNIYNINDIFGLVVYVTRCHLTPNGSSMRELVLLDTTMTVVRMVLYGKFAIDEGETLLKMIDQNNTVLACGVVINNHEGPCIYTHGFSRLYINYKTRFTDRLSTWFLEDRRPQKLVSLIRASRFSISRTIKFRMQKGFGYVNMGIWMMFLRILARIEMIDIDNIWYATCNHCQDSCTSYYGQIICRKCNDVVDGTIRFRVYLRVKDNSGVIDLKLLNEQAEYIFRRQATYLKKLQEQV</sequence>
<dbReference type="InterPro" id="IPR027417">
    <property type="entry name" value="P-loop_NTPase"/>
</dbReference>
<proteinExistence type="predicted"/>
<dbReference type="PANTHER" id="PTHR45786:SF74">
    <property type="entry name" value="ATP-DEPENDENT DNA HELICASE"/>
    <property type="match status" value="1"/>
</dbReference>
<dbReference type="SUPFAM" id="SSF50249">
    <property type="entry name" value="Nucleic acid-binding proteins"/>
    <property type="match status" value="1"/>
</dbReference>
<accession>A0AAV6Y5M1</accession>
<evidence type="ECO:0000259" key="3">
    <source>
        <dbReference type="Pfam" id="PF14214"/>
    </source>
</evidence>
<gene>
    <name evidence="5" type="ORF">BUALT_Bualt01G0088900</name>
</gene>
<dbReference type="Pfam" id="PF21530">
    <property type="entry name" value="Pif1_2B_dom"/>
    <property type="match status" value="1"/>
</dbReference>
<dbReference type="InterPro" id="IPR025476">
    <property type="entry name" value="Helitron_helicase-like"/>
</dbReference>
<feature type="region of interest" description="Disordered" evidence="1">
    <location>
        <begin position="38"/>
        <end position="57"/>
    </location>
</feature>
<feature type="compositionally biased region" description="Polar residues" evidence="1">
    <location>
        <begin position="38"/>
        <end position="55"/>
    </location>
</feature>
<dbReference type="Pfam" id="PF08646">
    <property type="entry name" value="Rep_fac-A_C"/>
    <property type="match status" value="1"/>
</dbReference>
<organism evidence="5 6">
    <name type="scientific">Buddleja alternifolia</name>
    <dbReference type="NCBI Taxonomy" id="168488"/>
    <lineage>
        <taxon>Eukaryota</taxon>
        <taxon>Viridiplantae</taxon>
        <taxon>Streptophyta</taxon>
        <taxon>Embryophyta</taxon>
        <taxon>Tracheophyta</taxon>
        <taxon>Spermatophyta</taxon>
        <taxon>Magnoliopsida</taxon>
        <taxon>eudicotyledons</taxon>
        <taxon>Gunneridae</taxon>
        <taxon>Pentapetalae</taxon>
        <taxon>asterids</taxon>
        <taxon>lamiids</taxon>
        <taxon>Lamiales</taxon>
        <taxon>Scrophulariaceae</taxon>
        <taxon>Buddlejeae</taxon>
        <taxon>Buddleja</taxon>
    </lineage>
</organism>
<dbReference type="InterPro" id="IPR012340">
    <property type="entry name" value="NA-bd_OB-fold"/>
</dbReference>
<reference evidence="5" key="1">
    <citation type="submission" date="2019-10" db="EMBL/GenBank/DDBJ databases">
        <authorList>
            <person name="Zhang R."/>
            <person name="Pan Y."/>
            <person name="Wang J."/>
            <person name="Ma R."/>
            <person name="Yu S."/>
        </authorList>
    </citation>
    <scope>NUCLEOTIDE SEQUENCE</scope>
    <source>
        <strain evidence="5">LA-IB0</strain>
        <tissue evidence="5">Leaf</tissue>
    </source>
</reference>
<dbReference type="SUPFAM" id="SSF52540">
    <property type="entry name" value="P-loop containing nucleoside triphosphate hydrolases"/>
    <property type="match status" value="1"/>
</dbReference>
<dbReference type="PANTHER" id="PTHR45786">
    <property type="entry name" value="DNA BINDING PROTEIN-LIKE"/>
    <property type="match status" value="1"/>
</dbReference>
<dbReference type="Gene3D" id="2.40.50.140">
    <property type="entry name" value="Nucleic acid-binding proteins"/>
    <property type="match status" value="2"/>
</dbReference>
<name>A0AAV6Y5M1_9LAMI</name>
<dbReference type="EMBL" id="WHWC01000001">
    <property type="protein sequence ID" value="KAG8390491.1"/>
    <property type="molecule type" value="Genomic_DNA"/>
</dbReference>
<feature type="domain" description="DNA helicase Pif1-like 2B" evidence="4">
    <location>
        <begin position="875"/>
        <end position="920"/>
    </location>
</feature>
<dbReference type="AlphaFoldDB" id="A0AAV6Y5M1"/>